<dbReference type="InterPro" id="IPR036770">
    <property type="entry name" value="Ankyrin_rpt-contain_sf"/>
</dbReference>
<dbReference type="STRING" id="2880.D7FY93"/>
<proteinExistence type="predicted"/>
<evidence type="ECO:0000313" key="4">
    <source>
        <dbReference type="Proteomes" id="UP000002630"/>
    </source>
</evidence>
<evidence type="ECO:0000313" key="3">
    <source>
        <dbReference type="EMBL" id="CBJ26532.1"/>
    </source>
</evidence>
<dbReference type="OrthoDB" id="539213at2759"/>
<dbReference type="AlphaFoldDB" id="D7FY93"/>
<dbReference type="InterPro" id="IPR002110">
    <property type="entry name" value="Ankyrin_rpt"/>
</dbReference>
<dbReference type="SMART" id="SM00248">
    <property type="entry name" value="ANK"/>
    <property type="match status" value="4"/>
</dbReference>
<evidence type="ECO:0000256" key="2">
    <source>
        <dbReference type="ARBA" id="ARBA00023043"/>
    </source>
</evidence>
<keyword evidence="4" id="KW-1185">Reference proteome</keyword>
<evidence type="ECO:0000256" key="1">
    <source>
        <dbReference type="ARBA" id="ARBA00022737"/>
    </source>
</evidence>
<dbReference type="EMBL" id="FN648531">
    <property type="protein sequence ID" value="CBJ26532.1"/>
    <property type="molecule type" value="Genomic_DNA"/>
</dbReference>
<accession>D7FY93</accession>
<keyword evidence="2" id="KW-0040">ANK repeat</keyword>
<sequence length="349" mass="38716">MGLREAINRGEEKLACKLVYSGADPNEHFVKNRTGYDCHEVERYETPLTLAASYRLETLTMVLLLKGARVDLDHNKYTLQESPLMHAVWTDHEEGINAFLIRILLQAHVDNEDEAVPFTDANVDVPFAMRFVLRHSDWFDDAEEFHEAVWTIAELKPGVINADVGLGWRPLTLVQDRGAMEILLRPGADPKDIGCLLECHCSGGCIDARDARDTGVIQGCLECGADPNAKDKNGDTLLIIAVHNGFDSSENAKVVDVLLRGGADETIIGNGGMTALDWAREEEQRDTISLLVNAARDRSRRRRLLIIMCIRRGTGVAANSSWGRVAEFLVDLRGNPGTEGIFRTVFGFM</sequence>
<dbReference type="Proteomes" id="UP000002630">
    <property type="component" value="Linkage Group LG25"/>
</dbReference>
<dbReference type="SUPFAM" id="SSF48403">
    <property type="entry name" value="Ankyrin repeat"/>
    <property type="match status" value="1"/>
</dbReference>
<dbReference type="Pfam" id="PF12796">
    <property type="entry name" value="Ank_2"/>
    <property type="match status" value="1"/>
</dbReference>
<organism evidence="3 4">
    <name type="scientific">Ectocarpus siliculosus</name>
    <name type="common">Brown alga</name>
    <name type="synonym">Conferva siliculosa</name>
    <dbReference type="NCBI Taxonomy" id="2880"/>
    <lineage>
        <taxon>Eukaryota</taxon>
        <taxon>Sar</taxon>
        <taxon>Stramenopiles</taxon>
        <taxon>Ochrophyta</taxon>
        <taxon>PX clade</taxon>
        <taxon>Phaeophyceae</taxon>
        <taxon>Ectocarpales</taxon>
        <taxon>Ectocarpaceae</taxon>
        <taxon>Ectocarpus</taxon>
    </lineage>
</organism>
<dbReference type="Gene3D" id="1.25.40.20">
    <property type="entry name" value="Ankyrin repeat-containing domain"/>
    <property type="match status" value="2"/>
</dbReference>
<dbReference type="PANTHER" id="PTHR24189:SF50">
    <property type="entry name" value="ANKYRIN REPEAT AND SOCS BOX PROTEIN 2"/>
    <property type="match status" value="1"/>
</dbReference>
<name>D7FY93_ECTSI</name>
<reference evidence="3 4" key="1">
    <citation type="journal article" date="2010" name="Nature">
        <title>The Ectocarpus genome and the independent evolution of multicellularity in brown algae.</title>
        <authorList>
            <person name="Cock J.M."/>
            <person name="Sterck L."/>
            <person name="Rouze P."/>
            <person name="Scornet D."/>
            <person name="Allen A.E."/>
            <person name="Amoutzias G."/>
            <person name="Anthouard V."/>
            <person name="Artiguenave F."/>
            <person name="Aury J.M."/>
            <person name="Badger J.H."/>
            <person name="Beszteri B."/>
            <person name="Billiau K."/>
            <person name="Bonnet E."/>
            <person name="Bothwell J.H."/>
            <person name="Bowler C."/>
            <person name="Boyen C."/>
            <person name="Brownlee C."/>
            <person name="Carrano C.J."/>
            <person name="Charrier B."/>
            <person name="Cho G.Y."/>
            <person name="Coelho S.M."/>
            <person name="Collen J."/>
            <person name="Corre E."/>
            <person name="Da Silva C."/>
            <person name="Delage L."/>
            <person name="Delaroque N."/>
            <person name="Dittami S.M."/>
            <person name="Doulbeau S."/>
            <person name="Elias M."/>
            <person name="Farnham G."/>
            <person name="Gachon C.M."/>
            <person name="Gschloessl B."/>
            <person name="Heesch S."/>
            <person name="Jabbari K."/>
            <person name="Jubin C."/>
            <person name="Kawai H."/>
            <person name="Kimura K."/>
            <person name="Kloareg B."/>
            <person name="Kupper F.C."/>
            <person name="Lang D."/>
            <person name="Le Bail A."/>
            <person name="Leblanc C."/>
            <person name="Lerouge P."/>
            <person name="Lohr M."/>
            <person name="Lopez P.J."/>
            <person name="Martens C."/>
            <person name="Maumus F."/>
            <person name="Michel G."/>
            <person name="Miranda-Saavedra D."/>
            <person name="Morales J."/>
            <person name="Moreau H."/>
            <person name="Motomura T."/>
            <person name="Nagasato C."/>
            <person name="Napoli C.A."/>
            <person name="Nelson D.R."/>
            <person name="Nyvall-Collen P."/>
            <person name="Peters A.F."/>
            <person name="Pommier C."/>
            <person name="Potin P."/>
            <person name="Poulain J."/>
            <person name="Quesneville H."/>
            <person name="Read B."/>
            <person name="Rensing S.A."/>
            <person name="Ritter A."/>
            <person name="Rousvoal S."/>
            <person name="Samanta M."/>
            <person name="Samson G."/>
            <person name="Schroeder D.C."/>
            <person name="Segurens B."/>
            <person name="Strittmatter M."/>
            <person name="Tonon T."/>
            <person name="Tregear J.W."/>
            <person name="Valentin K."/>
            <person name="von Dassow P."/>
            <person name="Yamagishi T."/>
            <person name="Van de Peer Y."/>
            <person name="Wincker P."/>
        </authorList>
    </citation>
    <scope>NUCLEOTIDE SEQUENCE [LARGE SCALE GENOMIC DNA]</scope>
    <source>
        <strain evidence="4">Ec32 / CCAP1310/4</strain>
    </source>
</reference>
<dbReference type="EMBL" id="FN649750">
    <property type="protein sequence ID" value="CBJ26532.1"/>
    <property type="molecule type" value="Genomic_DNA"/>
</dbReference>
<protein>
    <submittedName>
        <fullName evidence="3">Ankyrin repeat protein</fullName>
    </submittedName>
</protein>
<keyword evidence="1" id="KW-0677">Repeat</keyword>
<dbReference type="PANTHER" id="PTHR24189">
    <property type="entry name" value="MYOTROPHIN"/>
    <property type="match status" value="1"/>
</dbReference>
<dbReference type="InParanoid" id="D7FY93"/>
<dbReference type="InterPro" id="IPR050745">
    <property type="entry name" value="Multifunctional_regulatory"/>
</dbReference>
<gene>
    <name evidence="3" type="ORF">Esi_0034_0107</name>
</gene>